<dbReference type="GO" id="GO:0005634">
    <property type="term" value="C:nucleus"/>
    <property type="evidence" value="ECO:0007669"/>
    <property type="project" value="UniProtKB-SubCell"/>
</dbReference>
<dbReference type="EMBL" id="JAKOGI010000036">
    <property type="protein sequence ID" value="KAJ8447673.1"/>
    <property type="molecule type" value="Genomic_DNA"/>
</dbReference>
<evidence type="ECO:0000313" key="14">
    <source>
        <dbReference type="Proteomes" id="UP001153076"/>
    </source>
</evidence>
<feature type="domain" description="C2" evidence="12">
    <location>
        <begin position="1"/>
        <end position="114"/>
    </location>
</feature>
<keyword evidence="14" id="KW-1185">Reference proteome</keyword>
<dbReference type="SMART" id="SM00239">
    <property type="entry name" value="C2"/>
    <property type="match status" value="1"/>
</dbReference>
<dbReference type="PANTHER" id="PTHR45933:SF12">
    <property type="entry name" value="PROTEIN C2-DOMAIN ABA-RELATED 9"/>
    <property type="match status" value="1"/>
</dbReference>
<organism evidence="13 14">
    <name type="scientific">Carnegiea gigantea</name>
    <dbReference type="NCBI Taxonomy" id="171969"/>
    <lineage>
        <taxon>Eukaryota</taxon>
        <taxon>Viridiplantae</taxon>
        <taxon>Streptophyta</taxon>
        <taxon>Embryophyta</taxon>
        <taxon>Tracheophyta</taxon>
        <taxon>Spermatophyta</taxon>
        <taxon>Magnoliopsida</taxon>
        <taxon>eudicotyledons</taxon>
        <taxon>Gunneridae</taxon>
        <taxon>Pentapetalae</taxon>
        <taxon>Caryophyllales</taxon>
        <taxon>Cactineae</taxon>
        <taxon>Cactaceae</taxon>
        <taxon>Cactoideae</taxon>
        <taxon>Echinocereeae</taxon>
        <taxon>Carnegiea</taxon>
    </lineage>
</organism>
<dbReference type="Pfam" id="PF00168">
    <property type="entry name" value="C2"/>
    <property type="match status" value="1"/>
</dbReference>
<dbReference type="GO" id="GO:0046872">
    <property type="term" value="F:metal ion binding"/>
    <property type="evidence" value="ECO:0007669"/>
    <property type="project" value="UniProtKB-KW"/>
</dbReference>
<evidence type="ECO:0000256" key="8">
    <source>
        <dbReference type="ARBA" id="ARBA00023121"/>
    </source>
</evidence>
<keyword evidence="5" id="KW-0938">Abscisic acid signaling pathway</keyword>
<keyword evidence="3" id="KW-0343">GTPase activation</keyword>
<evidence type="ECO:0000256" key="10">
    <source>
        <dbReference type="ARBA" id="ARBA00023242"/>
    </source>
</evidence>
<name>A0A9Q1QM23_9CARY</name>
<evidence type="ECO:0000256" key="1">
    <source>
        <dbReference type="ARBA" id="ARBA00004123"/>
    </source>
</evidence>
<dbReference type="PROSITE" id="PS50004">
    <property type="entry name" value="C2"/>
    <property type="match status" value="1"/>
</dbReference>
<dbReference type="InterPro" id="IPR044562">
    <property type="entry name" value="CAR1-11"/>
</dbReference>
<dbReference type="AlphaFoldDB" id="A0A9Q1QM23"/>
<dbReference type="GO" id="GO:0005096">
    <property type="term" value="F:GTPase activator activity"/>
    <property type="evidence" value="ECO:0007669"/>
    <property type="project" value="UniProtKB-KW"/>
</dbReference>
<dbReference type="GO" id="GO:0008289">
    <property type="term" value="F:lipid binding"/>
    <property type="evidence" value="ECO:0007669"/>
    <property type="project" value="UniProtKB-KW"/>
</dbReference>
<evidence type="ECO:0000256" key="3">
    <source>
        <dbReference type="ARBA" id="ARBA00022468"/>
    </source>
</evidence>
<evidence type="ECO:0000256" key="4">
    <source>
        <dbReference type="ARBA" id="ARBA00022475"/>
    </source>
</evidence>
<keyword evidence="8" id="KW-0446">Lipid-binding</keyword>
<accession>A0A9Q1QM23</accession>
<dbReference type="GO" id="GO:0005886">
    <property type="term" value="C:plasma membrane"/>
    <property type="evidence" value="ECO:0007669"/>
    <property type="project" value="UniProtKB-SubCell"/>
</dbReference>
<reference evidence="13" key="1">
    <citation type="submission" date="2022-04" db="EMBL/GenBank/DDBJ databases">
        <title>Carnegiea gigantea Genome sequencing and assembly v2.</title>
        <authorList>
            <person name="Copetti D."/>
            <person name="Sanderson M.J."/>
            <person name="Burquez A."/>
            <person name="Wojciechowski M.F."/>
        </authorList>
    </citation>
    <scope>NUCLEOTIDE SEQUENCE</scope>
    <source>
        <strain evidence="13">SGP5-SGP5p</strain>
        <tissue evidence="13">Aerial part</tissue>
    </source>
</reference>
<evidence type="ECO:0000256" key="6">
    <source>
        <dbReference type="ARBA" id="ARBA00022723"/>
    </source>
</evidence>
<dbReference type="PANTHER" id="PTHR45933">
    <property type="entry name" value="PROTEIN C2-DOMAIN ABA-RELATED 4"/>
    <property type="match status" value="1"/>
</dbReference>
<keyword evidence="7" id="KW-0106">Calcium</keyword>
<evidence type="ECO:0000259" key="12">
    <source>
        <dbReference type="PROSITE" id="PS50004"/>
    </source>
</evidence>
<proteinExistence type="inferred from homology"/>
<dbReference type="InterPro" id="IPR000008">
    <property type="entry name" value="C2_dom"/>
</dbReference>
<keyword evidence="10" id="KW-0539">Nucleus</keyword>
<sequence>MDRLIGILKIYVIKGTDLVAMAAKTSDPYVIISMGSQKVKTRVVKKNCNPVWGDEVSLAVEDLDAPIKLTNQLLWILVSQTVFNKDTFTDDDFMGDADIDIKPYIEYLRAELADLLEGAIVSKIIPNRQNCLVEESPIMWKNGKLVQPMCLRLRNVQKGEVEIELEWMKVSGSRGLDPSDPLLYHPLEWDRNTPAIIR</sequence>
<comment type="subcellular location">
    <subcellularLocation>
        <location evidence="2">Cell membrane</location>
    </subcellularLocation>
    <subcellularLocation>
        <location evidence="1">Nucleus</location>
    </subcellularLocation>
</comment>
<keyword evidence="4" id="KW-1003">Cell membrane</keyword>
<evidence type="ECO:0000313" key="13">
    <source>
        <dbReference type="EMBL" id="KAJ8447673.1"/>
    </source>
</evidence>
<comment type="caution">
    <text evidence="13">The sequence shown here is derived from an EMBL/GenBank/DDBJ whole genome shotgun (WGS) entry which is preliminary data.</text>
</comment>
<dbReference type="InterPro" id="IPR035892">
    <property type="entry name" value="C2_domain_sf"/>
</dbReference>
<evidence type="ECO:0000256" key="9">
    <source>
        <dbReference type="ARBA" id="ARBA00023136"/>
    </source>
</evidence>
<dbReference type="OrthoDB" id="73919at2759"/>
<evidence type="ECO:0000256" key="5">
    <source>
        <dbReference type="ARBA" id="ARBA00022682"/>
    </source>
</evidence>
<protein>
    <recommendedName>
        <fullName evidence="12">C2 domain-containing protein</fullName>
    </recommendedName>
</protein>
<comment type="similarity">
    <text evidence="11">Belongs to the plant CAR protein family.</text>
</comment>
<evidence type="ECO:0000256" key="11">
    <source>
        <dbReference type="ARBA" id="ARBA00024037"/>
    </source>
</evidence>
<dbReference type="Gene3D" id="2.60.40.150">
    <property type="entry name" value="C2 domain"/>
    <property type="match status" value="1"/>
</dbReference>
<dbReference type="SUPFAM" id="SSF49562">
    <property type="entry name" value="C2 domain (Calcium/lipid-binding domain, CaLB)"/>
    <property type="match status" value="1"/>
</dbReference>
<keyword evidence="9" id="KW-0472">Membrane</keyword>
<dbReference type="Proteomes" id="UP001153076">
    <property type="component" value="Unassembled WGS sequence"/>
</dbReference>
<dbReference type="GO" id="GO:0009738">
    <property type="term" value="P:abscisic acid-activated signaling pathway"/>
    <property type="evidence" value="ECO:0007669"/>
    <property type="project" value="UniProtKB-KW"/>
</dbReference>
<evidence type="ECO:0000256" key="2">
    <source>
        <dbReference type="ARBA" id="ARBA00004236"/>
    </source>
</evidence>
<evidence type="ECO:0000256" key="7">
    <source>
        <dbReference type="ARBA" id="ARBA00022837"/>
    </source>
</evidence>
<gene>
    <name evidence="13" type="ORF">Cgig2_031727</name>
</gene>
<keyword evidence="6" id="KW-0479">Metal-binding</keyword>